<reference evidence="1 2" key="1">
    <citation type="submission" date="2018-01" db="EMBL/GenBank/DDBJ databases">
        <authorList>
            <person name="Clerissi C."/>
        </authorList>
    </citation>
    <scope>NUCLEOTIDE SEQUENCE [LARGE SCALE GENOMIC DNA]</scope>
    <source>
        <strain evidence="1">Cupriavidus oxalaticus LMG 2235</strain>
    </source>
</reference>
<evidence type="ECO:0000313" key="1">
    <source>
        <dbReference type="EMBL" id="SPC10630.1"/>
    </source>
</evidence>
<name>A0A976B8D8_9BURK</name>
<dbReference type="EMBL" id="OGUS01000109">
    <property type="protein sequence ID" value="SPC10630.1"/>
    <property type="molecule type" value="Genomic_DNA"/>
</dbReference>
<accession>A0A976B8D8</accession>
<sequence>MPARIAVAAIDGLGRQGRGELEEMFRQDHEQRRQRGAAGWS</sequence>
<dbReference type="Proteomes" id="UP000256862">
    <property type="component" value="Chromosome CO2235"/>
</dbReference>
<comment type="caution">
    <text evidence="1">The sequence shown here is derived from an EMBL/GenBank/DDBJ whole genome shotgun (WGS) entry which is preliminary data.</text>
</comment>
<protein>
    <submittedName>
        <fullName evidence="1">Uncharacterized protein</fullName>
    </submittedName>
</protein>
<evidence type="ECO:0000313" key="2">
    <source>
        <dbReference type="Proteomes" id="UP000256862"/>
    </source>
</evidence>
<organism evidence="1 2">
    <name type="scientific">Cupriavidus oxalaticus</name>
    <dbReference type="NCBI Taxonomy" id="96344"/>
    <lineage>
        <taxon>Bacteria</taxon>
        <taxon>Pseudomonadati</taxon>
        <taxon>Pseudomonadota</taxon>
        <taxon>Betaproteobacteria</taxon>
        <taxon>Burkholderiales</taxon>
        <taxon>Burkholderiaceae</taxon>
        <taxon>Cupriavidus</taxon>
    </lineage>
</organism>
<dbReference type="AlphaFoldDB" id="A0A976B8D8"/>
<proteinExistence type="predicted"/>
<gene>
    <name evidence="1" type="ORF">CO2235_10015</name>
</gene>